<reference evidence="12" key="1">
    <citation type="journal article" date="2020" name="mSystems">
        <title>Genome- and Community-Level Interaction Insights into Carbon Utilization and Element Cycling Functions of Hydrothermarchaeota in Hydrothermal Sediment.</title>
        <authorList>
            <person name="Zhou Z."/>
            <person name="Liu Y."/>
            <person name="Xu W."/>
            <person name="Pan J."/>
            <person name="Luo Z.H."/>
            <person name="Li M."/>
        </authorList>
    </citation>
    <scope>NUCLEOTIDE SEQUENCE [LARGE SCALE GENOMIC DNA]</scope>
    <source>
        <strain evidence="12">SpSt-132</strain>
    </source>
</reference>
<comment type="function">
    <text evidence="10">Catalyzes the decarboxylative condensation of pimeloyl-[acyl-carrier protein] and L-alanine to produce 8-amino-7-oxononanoate (AON), [acyl-carrier protein], and carbon dioxide.</text>
</comment>
<dbReference type="PANTHER" id="PTHR13693:SF77">
    <property type="entry name" value="8-AMINO-7-OXONONANOATE SYNTHASE"/>
    <property type="match status" value="1"/>
</dbReference>
<dbReference type="PROSITE" id="PS00599">
    <property type="entry name" value="AA_TRANSFER_CLASS_2"/>
    <property type="match status" value="1"/>
</dbReference>
<comment type="similarity">
    <text evidence="3 10">Belongs to the class-II pyridoxal-phosphate-dependent aminotransferase family. BioF subfamily.</text>
</comment>
<accession>A0A7C2VGK1</accession>
<evidence type="ECO:0000256" key="10">
    <source>
        <dbReference type="RuleBase" id="RU003693"/>
    </source>
</evidence>
<organism evidence="12">
    <name type="scientific">Hydrogenobacter sp</name>
    <dbReference type="NCBI Taxonomy" id="2152829"/>
    <lineage>
        <taxon>Bacteria</taxon>
        <taxon>Pseudomonadati</taxon>
        <taxon>Aquificota</taxon>
        <taxon>Aquificia</taxon>
        <taxon>Aquificales</taxon>
        <taxon>Aquificaceae</taxon>
        <taxon>Hydrogenobacter</taxon>
    </lineage>
</organism>
<evidence type="ECO:0000256" key="6">
    <source>
        <dbReference type="ARBA" id="ARBA00022756"/>
    </source>
</evidence>
<evidence type="ECO:0000256" key="8">
    <source>
        <dbReference type="ARBA" id="ARBA00047715"/>
    </source>
</evidence>
<dbReference type="Gene3D" id="3.40.640.10">
    <property type="entry name" value="Type I PLP-dependent aspartate aminotransferase-like (Major domain)"/>
    <property type="match status" value="1"/>
</dbReference>
<evidence type="ECO:0000256" key="2">
    <source>
        <dbReference type="ARBA" id="ARBA00004746"/>
    </source>
</evidence>
<comment type="pathway">
    <text evidence="2 10">Cofactor biosynthesis; biotin biosynthesis.</text>
</comment>
<keyword evidence="5 10" id="KW-0808">Transferase</keyword>
<dbReference type="UniPathway" id="UPA00078"/>
<name>A0A7C2VGK1_9AQUI</name>
<dbReference type="InterPro" id="IPR015422">
    <property type="entry name" value="PyrdxlP-dep_Trfase_small"/>
</dbReference>
<keyword evidence="6" id="KW-0093">Biotin biosynthesis</keyword>
<evidence type="ECO:0000256" key="1">
    <source>
        <dbReference type="ARBA" id="ARBA00001933"/>
    </source>
</evidence>
<dbReference type="NCBIfam" id="TIGR00858">
    <property type="entry name" value="bioF"/>
    <property type="match status" value="1"/>
</dbReference>
<comment type="catalytic activity">
    <reaction evidence="8 10">
        <text>6-carboxyhexanoyl-[ACP] + L-alanine + H(+) = (8S)-8-amino-7-oxononanoate + holo-[ACP] + CO2</text>
        <dbReference type="Rhea" id="RHEA:42288"/>
        <dbReference type="Rhea" id="RHEA-COMP:9685"/>
        <dbReference type="Rhea" id="RHEA-COMP:9955"/>
        <dbReference type="ChEBI" id="CHEBI:15378"/>
        <dbReference type="ChEBI" id="CHEBI:16526"/>
        <dbReference type="ChEBI" id="CHEBI:57972"/>
        <dbReference type="ChEBI" id="CHEBI:64479"/>
        <dbReference type="ChEBI" id="CHEBI:78846"/>
        <dbReference type="ChEBI" id="CHEBI:149468"/>
        <dbReference type="EC" id="2.3.1.47"/>
    </reaction>
</comment>
<dbReference type="GO" id="GO:0008710">
    <property type="term" value="F:8-amino-7-oxononanoate synthase activity"/>
    <property type="evidence" value="ECO:0007669"/>
    <property type="project" value="UniProtKB-UniRule"/>
</dbReference>
<keyword evidence="12" id="KW-0012">Acyltransferase</keyword>
<comment type="caution">
    <text evidence="12">The sequence shown here is derived from an EMBL/GenBank/DDBJ whole genome shotgun (WGS) entry which is preliminary data.</text>
</comment>
<dbReference type="EMBL" id="DSFP01000022">
    <property type="protein sequence ID" value="HEW45356.1"/>
    <property type="molecule type" value="Genomic_DNA"/>
</dbReference>
<dbReference type="InterPro" id="IPR001917">
    <property type="entry name" value="Aminotrans_II_pyridoxalP_BS"/>
</dbReference>
<evidence type="ECO:0000256" key="9">
    <source>
        <dbReference type="PIRSR" id="PIRSR604723-51"/>
    </source>
</evidence>
<keyword evidence="7 9" id="KW-0663">Pyridoxal phosphate</keyword>
<evidence type="ECO:0000256" key="3">
    <source>
        <dbReference type="ARBA" id="ARBA00010008"/>
    </source>
</evidence>
<proteinExistence type="inferred from homology"/>
<dbReference type="PANTHER" id="PTHR13693">
    <property type="entry name" value="CLASS II AMINOTRANSFERASE/8-AMINO-7-OXONONANOATE SYNTHASE"/>
    <property type="match status" value="1"/>
</dbReference>
<evidence type="ECO:0000313" key="12">
    <source>
        <dbReference type="EMBL" id="HEW45356.1"/>
    </source>
</evidence>
<dbReference type="InterPro" id="IPR015424">
    <property type="entry name" value="PyrdxlP-dep_Trfase"/>
</dbReference>
<gene>
    <name evidence="12" type="primary">bioF</name>
    <name evidence="12" type="ORF">ENO47_01600</name>
</gene>
<feature type="modified residue" description="N6-(pyridoxal phosphate)lysine" evidence="9">
    <location>
        <position position="226"/>
    </location>
</feature>
<feature type="domain" description="Aminotransferase class I/classII large" evidence="11">
    <location>
        <begin position="28"/>
        <end position="366"/>
    </location>
</feature>
<evidence type="ECO:0000259" key="11">
    <source>
        <dbReference type="Pfam" id="PF00155"/>
    </source>
</evidence>
<evidence type="ECO:0000256" key="7">
    <source>
        <dbReference type="ARBA" id="ARBA00022898"/>
    </source>
</evidence>
<dbReference type="Gene3D" id="3.90.1150.10">
    <property type="entry name" value="Aspartate Aminotransferase, domain 1"/>
    <property type="match status" value="1"/>
</dbReference>
<protein>
    <recommendedName>
        <fullName evidence="10">8-amino-7-ketopelargonate synthase</fullName>
        <ecNumber evidence="10">2.3.1.47</ecNumber>
    </recommendedName>
</protein>
<dbReference type="InterPro" id="IPR004839">
    <property type="entry name" value="Aminotransferase_I/II_large"/>
</dbReference>
<dbReference type="AlphaFoldDB" id="A0A7C2VGK1"/>
<dbReference type="EC" id="2.3.1.47" evidence="10"/>
<evidence type="ECO:0000256" key="4">
    <source>
        <dbReference type="ARBA" id="ARBA00011738"/>
    </source>
</evidence>
<comment type="subunit">
    <text evidence="4 10">Homodimer.</text>
</comment>
<dbReference type="InterPro" id="IPR004723">
    <property type="entry name" value="AONS_Archaea/Proteobacteria"/>
</dbReference>
<dbReference type="InterPro" id="IPR050087">
    <property type="entry name" value="AON_synthase_class-II"/>
</dbReference>
<dbReference type="GO" id="GO:0009102">
    <property type="term" value="P:biotin biosynthetic process"/>
    <property type="evidence" value="ECO:0007669"/>
    <property type="project" value="UniProtKB-UniRule"/>
</dbReference>
<dbReference type="GO" id="GO:0030170">
    <property type="term" value="F:pyridoxal phosphate binding"/>
    <property type="evidence" value="ECO:0007669"/>
    <property type="project" value="InterPro"/>
</dbReference>
<dbReference type="SUPFAM" id="SSF53383">
    <property type="entry name" value="PLP-dependent transferases"/>
    <property type="match status" value="1"/>
</dbReference>
<sequence length="370" mass="41803">MDWLQKELEKIESSNLLRKRLLREGLKDFCSNDYLALRDHPQVVEEAIRVLKDYGLGSGASALVSGYTKYHKYLEESLASFKKVPCCVLFGSGYLANLGTIQALVDEKDLILSDQLNHASIIDGCRISKATVLIYKHRNYAHLEELLKSHRKNYRRCLIVSDTVFSMDGDIAHIPTLKKLSEAHDCMLYLDEAHATGVLGNSGGGGLEFFKEDWKDYIIIMGTLSKALGSYGAFVCGSENLCKFLINKARSLIFSTSLPPCVCAGANKALEIIQKEPWRIERLKSLSEKLYNQIKEIGFEISFYGTPILPIMVYEEARAMEIRDRLLEKGVFIQAIRYPTVPRGKARLRLTASLRYKEEDIAFLLEALKS</sequence>
<dbReference type="CDD" id="cd06454">
    <property type="entry name" value="KBL_like"/>
    <property type="match status" value="1"/>
</dbReference>
<evidence type="ECO:0000256" key="5">
    <source>
        <dbReference type="ARBA" id="ARBA00022679"/>
    </source>
</evidence>
<dbReference type="InterPro" id="IPR015421">
    <property type="entry name" value="PyrdxlP-dep_Trfase_major"/>
</dbReference>
<comment type="cofactor">
    <cofactor evidence="1 9 10">
        <name>pyridoxal 5'-phosphate</name>
        <dbReference type="ChEBI" id="CHEBI:597326"/>
    </cofactor>
</comment>
<dbReference type="Pfam" id="PF00155">
    <property type="entry name" value="Aminotran_1_2"/>
    <property type="match status" value="1"/>
</dbReference>